<comment type="subunit">
    <text evidence="3">Forms a complex with KhpB.</text>
</comment>
<dbReference type="InterPro" id="IPR020627">
    <property type="entry name" value="KhpA"/>
</dbReference>
<organism evidence="4 5">
    <name type="scientific">Thermovirga lienii (strain ATCC BAA-1197 / DSM 17291 / Cas60314)</name>
    <dbReference type="NCBI Taxonomy" id="580340"/>
    <lineage>
        <taxon>Bacteria</taxon>
        <taxon>Thermotogati</taxon>
        <taxon>Synergistota</taxon>
        <taxon>Synergistia</taxon>
        <taxon>Synergistales</taxon>
        <taxon>Thermovirgaceae</taxon>
        <taxon>Thermovirga</taxon>
    </lineage>
</organism>
<gene>
    <name evidence="3" type="primary">khpA</name>
    <name evidence="4" type="ordered locus">Tlie_1423</name>
</gene>
<comment type="subcellular location">
    <subcellularLocation>
        <location evidence="3">Cytoplasm</location>
    </subcellularLocation>
</comment>
<evidence type="ECO:0000256" key="1">
    <source>
        <dbReference type="ARBA" id="ARBA00022490"/>
    </source>
</evidence>
<dbReference type="InterPro" id="IPR009019">
    <property type="entry name" value="KH_sf_prok-type"/>
</dbReference>
<dbReference type="GO" id="GO:0005737">
    <property type="term" value="C:cytoplasm"/>
    <property type="evidence" value="ECO:0007669"/>
    <property type="project" value="UniProtKB-SubCell"/>
</dbReference>
<keyword evidence="3" id="KW-0961">Cell wall biogenesis/degradation</keyword>
<dbReference type="GO" id="GO:0009252">
    <property type="term" value="P:peptidoglycan biosynthetic process"/>
    <property type="evidence" value="ECO:0007669"/>
    <property type="project" value="UniProtKB-UniRule"/>
</dbReference>
<dbReference type="PANTHER" id="PTHR34654:SF1">
    <property type="entry name" value="RNA-BINDING PROTEIN KHPA"/>
    <property type="match status" value="1"/>
</dbReference>
<dbReference type="EMBL" id="CP003096">
    <property type="protein sequence ID" value="AER67149.1"/>
    <property type="molecule type" value="Genomic_DNA"/>
</dbReference>
<dbReference type="AlphaFoldDB" id="G7V6W0"/>
<dbReference type="PANTHER" id="PTHR34654">
    <property type="entry name" value="UPF0109 PROTEIN SCO5592"/>
    <property type="match status" value="1"/>
</dbReference>
<evidence type="ECO:0000256" key="3">
    <source>
        <dbReference type="HAMAP-Rule" id="MF_00088"/>
    </source>
</evidence>
<dbReference type="CDD" id="cd22533">
    <property type="entry name" value="KH-II_YlqC-like"/>
    <property type="match status" value="1"/>
</dbReference>
<dbReference type="Pfam" id="PF13083">
    <property type="entry name" value="KH_KhpA-B"/>
    <property type="match status" value="1"/>
</dbReference>
<dbReference type="InterPro" id="IPR015946">
    <property type="entry name" value="KH_dom-like_a/b"/>
</dbReference>
<keyword evidence="2 3" id="KW-0694">RNA-binding</keyword>
<evidence type="ECO:0000313" key="4">
    <source>
        <dbReference type="EMBL" id="AER67149.1"/>
    </source>
</evidence>
<dbReference type="Proteomes" id="UP000005868">
    <property type="component" value="Chromosome"/>
</dbReference>
<dbReference type="HAMAP" id="MF_00088">
    <property type="entry name" value="KhpA"/>
    <property type="match status" value="1"/>
</dbReference>
<dbReference type="KEGG" id="tli:Tlie_1423"/>
<dbReference type="eggNOG" id="COG1837">
    <property type="taxonomic scope" value="Bacteria"/>
</dbReference>
<dbReference type="GO" id="GO:0071555">
    <property type="term" value="P:cell wall organization"/>
    <property type="evidence" value="ECO:0007669"/>
    <property type="project" value="UniProtKB-KW"/>
</dbReference>
<comment type="function">
    <text evidence="3">A probable RNA chaperone. Forms a complex with KhpB which binds to cellular RNA and controls its expression. Plays a role in peptidoglycan (PG) homeostasis and cell length regulation.</text>
</comment>
<dbReference type="OrthoDB" id="5911at2"/>
<dbReference type="GO" id="GO:0008360">
    <property type="term" value="P:regulation of cell shape"/>
    <property type="evidence" value="ECO:0007669"/>
    <property type="project" value="UniProtKB-KW"/>
</dbReference>
<evidence type="ECO:0000313" key="5">
    <source>
        <dbReference type="Proteomes" id="UP000005868"/>
    </source>
</evidence>
<protein>
    <recommendedName>
        <fullName evidence="3">RNA-binding protein KhpA</fullName>
    </recommendedName>
    <alternativeName>
        <fullName evidence="3">KH-domain protein A</fullName>
    </alternativeName>
</protein>
<dbReference type="HOGENOM" id="CLU_132074_1_1_0"/>
<comment type="similarity">
    <text evidence="3">Belongs to the KhpA RNA-binding protein family.</text>
</comment>
<keyword evidence="3" id="KW-0133">Cell shape</keyword>
<dbReference type="SUPFAM" id="SSF54814">
    <property type="entry name" value="Prokaryotic type KH domain (KH-domain type II)"/>
    <property type="match status" value="1"/>
</dbReference>
<keyword evidence="1 3" id="KW-0963">Cytoplasm</keyword>
<accession>G7V6W0</accession>
<proteinExistence type="inferred from homology"/>
<keyword evidence="5" id="KW-1185">Reference proteome</keyword>
<reference evidence="4 5" key="2">
    <citation type="journal article" date="2012" name="Stand. Genomic Sci.">
        <title>Genome sequence of the moderately thermophilic, amino-acid-degrading and sulfur-reducing bacterium Thermovirga lienii type strain (Cas60314(T)).</title>
        <authorList>
            <person name="Goker M."/>
            <person name="Saunders E."/>
            <person name="Lapidus A."/>
            <person name="Nolan M."/>
            <person name="Lucas S."/>
            <person name="Hammon N."/>
            <person name="Deshpande S."/>
            <person name="Cheng J.F."/>
            <person name="Han C."/>
            <person name="Tapia R."/>
            <person name="Goodwin L.A."/>
            <person name="Pitluck S."/>
            <person name="Liolios K."/>
            <person name="Mavromatis K."/>
            <person name="Pagani I."/>
            <person name="Ivanova N."/>
            <person name="Mikhailova N."/>
            <person name="Pati A."/>
            <person name="Chen A."/>
            <person name="Palaniappan K."/>
            <person name="Land M."/>
            <person name="Chang Y.J."/>
            <person name="Jeffries C.D."/>
            <person name="Brambilla E.M."/>
            <person name="Rohde M."/>
            <person name="Spring S."/>
            <person name="Detter J.C."/>
            <person name="Woyke T."/>
            <person name="Bristow J."/>
            <person name="Eisen J.A."/>
            <person name="Markowitz V."/>
            <person name="Hugenholtz P."/>
            <person name="Kyrpides N.C."/>
            <person name="Klenk H.P."/>
        </authorList>
    </citation>
    <scope>NUCLEOTIDE SEQUENCE [LARGE SCALE GENOMIC DNA]</scope>
    <source>
        <strain evidence="5">ATCC BAA-1197 / DSM 17291 / Cas60314</strain>
    </source>
</reference>
<reference evidence="5" key="1">
    <citation type="submission" date="2011-10" db="EMBL/GenBank/DDBJ databases">
        <title>The complete genome of chromosome of Thermovirga lienii DSM 17291.</title>
        <authorList>
            <consortium name="US DOE Joint Genome Institute (JGI-PGF)"/>
            <person name="Lucas S."/>
            <person name="Copeland A."/>
            <person name="Lapidus A."/>
            <person name="Glavina del Rio T."/>
            <person name="Dalin E."/>
            <person name="Tice H."/>
            <person name="Bruce D."/>
            <person name="Goodwin L."/>
            <person name="Pitluck S."/>
            <person name="Peters L."/>
            <person name="Mikhailova N."/>
            <person name="Saunders E."/>
            <person name="Kyrpides N."/>
            <person name="Mavromatis K."/>
            <person name="Ivanova N."/>
            <person name="Last F.I."/>
            <person name="Brettin T."/>
            <person name="Detter J.C."/>
            <person name="Han C."/>
            <person name="Larimer F."/>
            <person name="Land M."/>
            <person name="Hauser L."/>
            <person name="Markowitz V."/>
            <person name="Cheng J.-F."/>
            <person name="Hugenholtz P."/>
            <person name="Woyke T."/>
            <person name="Wu D."/>
            <person name="Spring S."/>
            <person name="Schroeder M."/>
            <person name="Brambilla E.-M."/>
            <person name="Klenk H.-P."/>
            <person name="Eisen J.A."/>
        </authorList>
    </citation>
    <scope>NUCLEOTIDE SEQUENCE [LARGE SCALE GENOMIC DNA]</scope>
    <source>
        <strain evidence="5">ATCC BAA-1197 / DSM 17291 / Cas60314</strain>
    </source>
</reference>
<evidence type="ECO:0000256" key="2">
    <source>
        <dbReference type="ARBA" id="ARBA00022884"/>
    </source>
</evidence>
<dbReference type="STRING" id="580340.Tlie_1423"/>
<name>G7V6W0_THELD</name>
<dbReference type="Gene3D" id="3.30.300.20">
    <property type="match status" value="1"/>
</dbReference>
<dbReference type="GO" id="GO:0003723">
    <property type="term" value="F:RNA binding"/>
    <property type="evidence" value="ECO:0007669"/>
    <property type="project" value="UniProtKB-UniRule"/>
</dbReference>
<sequence>MPAYEELISFLVKNIVTKPEDVEVTSKRSENGVVKVMIRTAPEDIGRVIGKRGVTINAIRYIAKASSIKPNEKVEVDLLEE</sequence>
<keyword evidence="3" id="KW-0143">Chaperone</keyword>